<organism evidence="1 2">
    <name type="scientific">Choristoneura fumiferana</name>
    <name type="common">Spruce budworm moth</name>
    <name type="synonym">Archips fumiferana</name>
    <dbReference type="NCBI Taxonomy" id="7141"/>
    <lineage>
        <taxon>Eukaryota</taxon>
        <taxon>Metazoa</taxon>
        <taxon>Ecdysozoa</taxon>
        <taxon>Arthropoda</taxon>
        <taxon>Hexapoda</taxon>
        <taxon>Insecta</taxon>
        <taxon>Pterygota</taxon>
        <taxon>Neoptera</taxon>
        <taxon>Endopterygota</taxon>
        <taxon>Lepidoptera</taxon>
        <taxon>Glossata</taxon>
        <taxon>Ditrysia</taxon>
        <taxon>Tortricoidea</taxon>
        <taxon>Tortricidae</taxon>
        <taxon>Tortricinae</taxon>
        <taxon>Choristoneura</taxon>
    </lineage>
</organism>
<accession>A0ACC0KFY5</accession>
<reference evidence="1 2" key="1">
    <citation type="journal article" date="2022" name="Genome Biol. Evol.">
        <title>The Spruce Budworm Genome: Reconstructing the Evolutionary History of Antifreeze Proteins.</title>
        <authorList>
            <person name="Beliveau C."/>
            <person name="Gagne P."/>
            <person name="Picq S."/>
            <person name="Vernygora O."/>
            <person name="Keeling C.I."/>
            <person name="Pinkney K."/>
            <person name="Doucet D."/>
            <person name="Wen F."/>
            <person name="Johnston J.S."/>
            <person name="Maaroufi H."/>
            <person name="Boyle B."/>
            <person name="Laroche J."/>
            <person name="Dewar K."/>
            <person name="Juretic N."/>
            <person name="Blackburn G."/>
            <person name="Nisole A."/>
            <person name="Brunet B."/>
            <person name="Brandao M."/>
            <person name="Lumley L."/>
            <person name="Duan J."/>
            <person name="Quan G."/>
            <person name="Lucarotti C.J."/>
            <person name="Roe A.D."/>
            <person name="Sperling F.A.H."/>
            <person name="Levesque R.C."/>
            <person name="Cusson M."/>
        </authorList>
    </citation>
    <scope>NUCLEOTIDE SEQUENCE [LARGE SCALE GENOMIC DNA]</scope>
    <source>
        <strain evidence="1">Glfc:IPQL:Cfum</strain>
    </source>
</reference>
<name>A0ACC0KFY5_CHOFU</name>
<evidence type="ECO:0000313" key="1">
    <source>
        <dbReference type="EMBL" id="KAI8435220.1"/>
    </source>
</evidence>
<evidence type="ECO:0000313" key="2">
    <source>
        <dbReference type="Proteomes" id="UP001064048"/>
    </source>
</evidence>
<sequence length="161" mass="17547">MNDGEISPQQVLVFGLVNTSDKLCYCGVFYLYFQTRSWLLAGRGLAGGAATSAASWSRSAAVGLASRPTMTKLLEWISVASALLAVWYSLVGGYVKHPAIENNMNLIIVSPIIFVILFGLYAVTVILYRVFSFNNCEDAAKELQAEILEAKKDLASKGLSW</sequence>
<gene>
    <name evidence="1" type="ORF">MSG28_003576</name>
</gene>
<proteinExistence type="predicted"/>
<dbReference type="EMBL" id="CM046105">
    <property type="protein sequence ID" value="KAI8435220.1"/>
    <property type="molecule type" value="Genomic_DNA"/>
</dbReference>
<dbReference type="Proteomes" id="UP001064048">
    <property type="component" value="Chromosome 5"/>
</dbReference>
<protein>
    <submittedName>
        <fullName evidence="1">Uncharacterized protein</fullName>
    </submittedName>
</protein>
<comment type="caution">
    <text evidence="1">The sequence shown here is derived from an EMBL/GenBank/DDBJ whole genome shotgun (WGS) entry which is preliminary data.</text>
</comment>
<keyword evidence="2" id="KW-1185">Reference proteome</keyword>